<proteinExistence type="predicted"/>
<name>A0ACA9YBD7_9ASCO</name>
<accession>A0ACA9YBD7</accession>
<gene>
    <name evidence="1" type="ORF">CLIB1444_08S01794</name>
</gene>
<reference evidence="1" key="1">
    <citation type="submission" date="2022-06" db="EMBL/GenBank/DDBJ databases">
        <authorList>
            <person name="Legras J.-L."/>
            <person name="Devillers H."/>
            <person name="Grondin C."/>
        </authorList>
    </citation>
    <scope>NUCLEOTIDE SEQUENCE</scope>
    <source>
        <strain evidence="1">CLIB 1444</strain>
    </source>
</reference>
<evidence type="ECO:0000313" key="1">
    <source>
        <dbReference type="EMBL" id="CAH6722096.1"/>
    </source>
</evidence>
<comment type="caution">
    <text evidence="1">The sequence shown here is derived from an EMBL/GenBank/DDBJ whole genome shotgun (WGS) entry which is preliminary data.</text>
</comment>
<organism evidence="1 2">
    <name type="scientific">[Candida] jaroonii</name>
    <dbReference type="NCBI Taxonomy" id="467808"/>
    <lineage>
        <taxon>Eukaryota</taxon>
        <taxon>Fungi</taxon>
        <taxon>Dikarya</taxon>
        <taxon>Ascomycota</taxon>
        <taxon>Saccharomycotina</taxon>
        <taxon>Pichiomycetes</taxon>
        <taxon>Debaryomycetaceae</taxon>
        <taxon>Yamadazyma</taxon>
    </lineage>
</organism>
<evidence type="ECO:0000313" key="2">
    <source>
        <dbReference type="Proteomes" id="UP001152531"/>
    </source>
</evidence>
<dbReference type="Proteomes" id="UP001152531">
    <property type="component" value="Unassembled WGS sequence"/>
</dbReference>
<protein>
    <submittedName>
        <fullName evidence="1">Uncharacterized protein</fullName>
    </submittedName>
</protein>
<dbReference type="EMBL" id="CALSDN010000008">
    <property type="protein sequence ID" value="CAH6722096.1"/>
    <property type="molecule type" value="Genomic_DNA"/>
</dbReference>
<sequence>MTDNLGNTLIIHQPSTPTFHINELPPEILVEIFGHLELTQLPQIQLVCKYWAGIISNPSIWEHSFNTKFGASEVFPSWSGSSRWVVEYLARSSGLKKWKKAQGEHTNYQILNEFADNITLTNFVGDKLMVYSRIGNSVNICGLRWGKTQTFVPGDNNHVTLADINWNHLVFATRDSLHVKSLAGATVSSSRSSTKEIIQLGGIKRVKVRDICDKFKDKPDIIICTSDKVMIFNLNGETIKVFEIEDIIDFGTDFKHIVVVCNTKILIIKMEDFSIKEIDHEVGAEDVQDINFDFDDDNLIIHHSKDAVVFNYRDETTSTITFPMDVKFGKLQNSRGKRNPLLVGKDGLFYATILIDDTIVIWSVRDSRKIITRFKSEFKYKNLGLGDTNEVCSIELNSGVVIVGGYNGFANVHDLFTGKHLRECSIKFPKKYTHMYQYRIPVREIKVNGNHSNGIIICGDLIQYFQFGEDTNKSLKSTKKKKFIAENSYKNNTKKMIKDQLEDYEINEYHTNQMHEIVDKYNGQGDGEDDIELAIALSKSTLQDTTGEEEEDDELQRALELSKNQESSEDFDELLKETLLASTQNELHNPHEFDEIQTGSSKAEPDEDEELRRVLELSLLEQ</sequence>
<keyword evidence="2" id="KW-1185">Reference proteome</keyword>